<dbReference type="SUPFAM" id="SSF56672">
    <property type="entry name" value="DNA/RNA polymerases"/>
    <property type="match status" value="1"/>
</dbReference>
<organism evidence="8 9">
    <name type="scientific">Stylophora pistillata</name>
    <name type="common">Smooth cauliflower coral</name>
    <dbReference type="NCBI Taxonomy" id="50429"/>
    <lineage>
        <taxon>Eukaryota</taxon>
        <taxon>Metazoa</taxon>
        <taxon>Cnidaria</taxon>
        <taxon>Anthozoa</taxon>
        <taxon>Hexacorallia</taxon>
        <taxon>Scleractinia</taxon>
        <taxon>Astrocoeniina</taxon>
        <taxon>Pocilloporidae</taxon>
        <taxon>Stylophora</taxon>
    </lineage>
</organism>
<dbReference type="InterPro" id="IPR043128">
    <property type="entry name" value="Rev_trsase/Diguanyl_cyclase"/>
</dbReference>
<dbReference type="GO" id="GO:0004519">
    <property type="term" value="F:endonuclease activity"/>
    <property type="evidence" value="ECO:0007669"/>
    <property type="project" value="UniProtKB-KW"/>
</dbReference>
<evidence type="ECO:0000256" key="3">
    <source>
        <dbReference type="ARBA" id="ARBA00022722"/>
    </source>
</evidence>
<dbReference type="Gene3D" id="3.30.70.270">
    <property type="match status" value="2"/>
</dbReference>
<dbReference type="Gene3D" id="3.10.10.10">
    <property type="entry name" value="HIV Type 1 Reverse Transcriptase, subunit A, domain 1"/>
    <property type="match status" value="1"/>
</dbReference>
<dbReference type="STRING" id="50429.A0A2B4RE61"/>
<dbReference type="InterPro" id="IPR041373">
    <property type="entry name" value="RT_RNaseH"/>
</dbReference>
<dbReference type="InterPro" id="IPR043502">
    <property type="entry name" value="DNA/RNA_pol_sf"/>
</dbReference>
<keyword evidence="4" id="KW-0255">Endonuclease</keyword>
<evidence type="ECO:0000313" key="8">
    <source>
        <dbReference type="EMBL" id="PFX14532.1"/>
    </source>
</evidence>
<protein>
    <submittedName>
        <fullName evidence="8">Uncharacterized protein K02A2.6</fullName>
    </submittedName>
</protein>
<evidence type="ECO:0000259" key="7">
    <source>
        <dbReference type="Pfam" id="PF17917"/>
    </source>
</evidence>
<dbReference type="AlphaFoldDB" id="A0A2B4RE61"/>
<evidence type="ECO:0000256" key="1">
    <source>
        <dbReference type="ARBA" id="ARBA00022679"/>
    </source>
</evidence>
<feature type="domain" description="Reverse transcriptase RNase H-like" evidence="7">
    <location>
        <begin position="295"/>
        <end position="367"/>
    </location>
</feature>
<keyword evidence="5" id="KW-0378">Hydrolase</keyword>
<comment type="caution">
    <text evidence="8">The sequence shown here is derived from an EMBL/GenBank/DDBJ whole genome shotgun (WGS) entry which is preliminary data.</text>
</comment>
<name>A0A2B4RE61_STYPI</name>
<evidence type="ECO:0000313" key="9">
    <source>
        <dbReference type="Proteomes" id="UP000225706"/>
    </source>
</evidence>
<gene>
    <name evidence="8" type="primary">K02A2.6</name>
    <name evidence="8" type="ORF">AWC38_SpisGene21303</name>
</gene>
<evidence type="ECO:0000256" key="4">
    <source>
        <dbReference type="ARBA" id="ARBA00022759"/>
    </source>
</evidence>
<dbReference type="PANTHER" id="PTHR37984:SF13">
    <property type="entry name" value="RIBONUCLEASE H"/>
    <property type="match status" value="1"/>
</dbReference>
<dbReference type="GO" id="GO:0016787">
    <property type="term" value="F:hydrolase activity"/>
    <property type="evidence" value="ECO:0007669"/>
    <property type="project" value="UniProtKB-KW"/>
</dbReference>
<keyword evidence="9" id="KW-1185">Reference proteome</keyword>
<dbReference type="GO" id="GO:0003964">
    <property type="term" value="F:RNA-directed DNA polymerase activity"/>
    <property type="evidence" value="ECO:0007669"/>
    <property type="project" value="UniProtKB-KW"/>
</dbReference>
<keyword evidence="1" id="KW-0808">Transferase</keyword>
<sequence length="455" mass="51024">MVIKKLGCLSCQNLEASQAGYRTLGSLKIGENLATCKNLASRDAYKHNLFALPVQYTTGPGPNLLGRDWLQVVKLNWQKIFNTQEKNPRLQRVLEDLKDVFSKGLGTLPGTKAKTYVDPGTTAKFMKARPIPYALKAKVETDLDRLQSEGIISPVEFSEWAAPIVPVVKQDGTVRIGGDYKCIVNQMSKLHSYPIPKTEDLLATLHSGSGFTKLDVTGLSADGTGSHSHIMRLFYHRDGIHPVAAKVDALKNAPEPKNVGQLRAFLGILNYYHRFLHDVASWLEPLQQLFRKEARTLWEAKRNYSTQEKEAIAVIFSVKKFHQFLYGHSFTMKTVQKPFEGLLSENKGIPSLAASRIQRWSLTFVAYGYKITYKVCKANGNADGLSRLPLPVTPDSVPLPGETILLMRHLEGTPLHSGLIKEWTKRDPVLSRVLHYTLEGWPKLGNWEELAPFYT</sequence>
<proteinExistence type="predicted"/>
<dbReference type="Pfam" id="PF17917">
    <property type="entry name" value="RT_RNaseH"/>
    <property type="match status" value="1"/>
</dbReference>
<dbReference type="Proteomes" id="UP000225706">
    <property type="component" value="Unassembled WGS sequence"/>
</dbReference>
<dbReference type="InterPro" id="IPR050951">
    <property type="entry name" value="Retrovirus_Pol_polyprotein"/>
</dbReference>
<evidence type="ECO:0000256" key="5">
    <source>
        <dbReference type="ARBA" id="ARBA00022801"/>
    </source>
</evidence>
<accession>A0A2B4RE61</accession>
<dbReference type="PANTHER" id="PTHR37984">
    <property type="entry name" value="PROTEIN CBG26694"/>
    <property type="match status" value="1"/>
</dbReference>
<keyword evidence="3" id="KW-0540">Nuclease</keyword>
<keyword evidence="2" id="KW-0548">Nucleotidyltransferase</keyword>
<evidence type="ECO:0000256" key="6">
    <source>
        <dbReference type="ARBA" id="ARBA00022918"/>
    </source>
</evidence>
<evidence type="ECO:0000256" key="2">
    <source>
        <dbReference type="ARBA" id="ARBA00022695"/>
    </source>
</evidence>
<keyword evidence="6" id="KW-0695">RNA-directed DNA polymerase</keyword>
<reference evidence="9" key="1">
    <citation type="journal article" date="2017" name="bioRxiv">
        <title>Comparative analysis of the genomes of Stylophora pistillata and Acropora digitifera provides evidence for extensive differences between species of corals.</title>
        <authorList>
            <person name="Voolstra C.R."/>
            <person name="Li Y."/>
            <person name="Liew Y.J."/>
            <person name="Baumgarten S."/>
            <person name="Zoccola D."/>
            <person name="Flot J.-F."/>
            <person name="Tambutte S."/>
            <person name="Allemand D."/>
            <person name="Aranda M."/>
        </authorList>
    </citation>
    <scope>NUCLEOTIDE SEQUENCE [LARGE SCALE GENOMIC DNA]</scope>
</reference>
<dbReference type="EMBL" id="LSMT01000766">
    <property type="protein sequence ID" value="PFX14532.1"/>
    <property type="molecule type" value="Genomic_DNA"/>
</dbReference>